<dbReference type="RefSeq" id="WP_126460079.1">
    <property type="nucleotide sequence ID" value="NZ_RYDJ01000010.1"/>
</dbReference>
<organism evidence="1 2">
    <name type="scientific">Flavobacterium bomense</name>
    <dbReference type="NCBI Taxonomy" id="2497483"/>
    <lineage>
        <taxon>Bacteria</taxon>
        <taxon>Pseudomonadati</taxon>
        <taxon>Bacteroidota</taxon>
        <taxon>Flavobacteriia</taxon>
        <taxon>Flavobacteriales</taxon>
        <taxon>Flavobacteriaceae</taxon>
        <taxon>Flavobacterium</taxon>
    </lineage>
</organism>
<evidence type="ECO:0000313" key="1">
    <source>
        <dbReference type="EMBL" id="RTZ04185.1"/>
    </source>
</evidence>
<sequence length="59" mass="6881">MFADKVIQTLTECDKNILFYFDADGSKKEELTAIEEAGIKVIEVNQNYFELKYKLEMVL</sequence>
<accession>A0A432CLQ8</accession>
<dbReference type="EMBL" id="RYDJ01000010">
    <property type="protein sequence ID" value="RTZ04185.1"/>
    <property type="molecule type" value="Genomic_DNA"/>
</dbReference>
<reference evidence="1 2" key="1">
    <citation type="submission" date="2018-12" db="EMBL/GenBank/DDBJ databases">
        <title>Flavobacterium sp. nov., isolated from glacier ice.</title>
        <authorList>
            <person name="Liu Q."/>
            <person name="Xin Y.-H."/>
        </authorList>
    </citation>
    <scope>NUCLEOTIDE SEQUENCE [LARGE SCALE GENOMIC DNA]</scope>
    <source>
        <strain evidence="1 2">RB1N8</strain>
    </source>
</reference>
<proteinExistence type="predicted"/>
<comment type="caution">
    <text evidence="1">The sequence shown here is derived from an EMBL/GenBank/DDBJ whole genome shotgun (WGS) entry which is preliminary data.</text>
</comment>
<name>A0A432CLQ8_9FLAO</name>
<dbReference type="AlphaFoldDB" id="A0A432CLQ8"/>
<evidence type="ECO:0000313" key="2">
    <source>
        <dbReference type="Proteomes" id="UP000280825"/>
    </source>
</evidence>
<dbReference type="Proteomes" id="UP000280825">
    <property type="component" value="Unassembled WGS sequence"/>
</dbReference>
<protein>
    <submittedName>
        <fullName evidence="1">Uncharacterized protein</fullName>
    </submittedName>
</protein>
<keyword evidence="2" id="KW-1185">Reference proteome</keyword>
<gene>
    <name evidence="1" type="ORF">EKL98_10135</name>
</gene>